<dbReference type="SUPFAM" id="SSF52540">
    <property type="entry name" value="P-loop containing nucleoside triphosphate hydrolases"/>
    <property type="match status" value="2"/>
</dbReference>
<dbReference type="AlphaFoldDB" id="A0A8T0C2X3"/>
<feature type="domain" description="Helicase C-terminal" evidence="12">
    <location>
        <begin position="497"/>
        <end position="661"/>
    </location>
</feature>
<evidence type="ECO:0000259" key="11">
    <source>
        <dbReference type="PROSITE" id="PS51192"/>
    </source>
</evidence>
<evidence type="ECO:0000313" key="13">
    <source>
        <dbReference type="EMBL" id="KAF7783572.1"/>
    </source>
</evidence>
<dbReference type="Gene3D" id="3.40.50.300">
    <property type="entry name" value="P-loop containing nucleotide triphosphate hydrolases"/>
    <property type="match status" value="1"/>
</dbReference>
<keyword evidence="7 9" id="KW-0010">Activator</keyword>
<feature type="domain" description="Helicase ATP-binding" evidence="11">
    <location>
        <begin position="174"/>
        <end position="344"/>
    </location>
</feature>
<comment type="similarity">
    <text evidence="9">Belongs to the SNF2/RAD54 helicase family. RapA subfamily.</text>
</comment>
<dbReference type="InterPro" id="IPR001650">
    <property type="entry name" value="Helicase_C-like"/>
</dbReference>
<evidence type="ECO:0000256" key="8">
    <source>
        <dbReference type="ARBA" id="ARBA00023163"/>
    </source>
</evidence>
<dbReference type="InterPro" id="IPR022737">
    <property type="entry name" value="RapA_C"/>
</dbReference>
<dbReference type="Gene3D" id="3.40.50.10810">
    <property type="entry name" value="Tandem AAA-ATPase domain"/>
    <property type="match status" value="1"/>
</dbReference>
<comment type="caution">
    <text evidence="13">The sequence shown here is derived from an EMBL/GenBank/DDBJ whole genome shotgun (WGS) entry which is preliminary data.</text>
</comment>
<evidence type="ECO:0000313" key="14">
    <source>
        <dbReference type="Proteomes" id="UP000016480"/>
    </source>
</evidence>
<dbReference type="Gene3D" id="6.10.140.2230">
    <property type="match status" value="1"/>
</dbReference>
<dbReference type="SMART" id="SM00487">
    <property type="entry name" value="DEXDc"/>
    <property type="match status" value="1"/>
</dbReference>
<dbReference type="InterPro" id="IPR057342">
    <property type="entry name" value="DEXDc_RapA"/>
</dbReference>
<keyword evidence="8 9" id="KW-0804">Transcription</keyword>
<dbReference type="InterPro" id="IPR023949">
    <property type="entry name" value="Helicase_RapA"/>
</dbReference>
<dbReference type="GO" id="GO:0003677">
    <property type="term" value="F:DNA binding"/>
    <property type="evidence" value="ECO:0007669"/>
    <property type="project" value="UniProtKB-KW"/>
</dbReference>
<dbReference type="Gene3D" id="3.30.360.80">
    <property type="match status" value="1"/>
</dbReference>
<dbReference type="GO" id="GO:0005524">
    <property type="term" value="F:ATP binding"/>
    <property type="evidence" value="ECO:0007669"/>
    <property type="project" value="UniProtKB-UniRule"/>
</dbReference>
<dbReference type="InterPro" id="IPR027417">
    <property type="entry name" value="P-loop_NTPase"/>
</dbReference>
<keyword evidence="4 9" id="KW-0067">ATP-binding</keyword>
<feature type="coiled-coil region" evidence="10">
    <location>
        <begin position="896"/>
        <end position="935"/>
    </location>
</feature>
<evidence type="ECO:0000256" key="1">
    <source>
        <dbReference type="ARBA" id="ARBA00022741"/>
    </source>
</evidence>
<feature type="binding site" evidence="9">
    <location>
        <begin position="187"/>
        <end position="194"/>
    </location>
    <ligand>
        <name>ATP</name>
        <dbReference type="ChEBI" id="CHEBI:30616"/>
    </ligand>
</feature>
<dbReference type="Pfam" id="PF18337">
    <property type="entry name" value="Tudor_RapA"/>
    <property type="match status" value="1"/>
</dbReference>
<dbReference type="PANTHER" id="PTHR45766">
    <property type="entry name" value="DNA ANNEALING HELICASE AND ENDONUCLEASE ZRANB3 FAMILY MEMBER"/>
    <property type="match status" value="1"/>
</dbReference>
<sequence>MAAFFPRDETSMNFSLGQRWISDTESDLGLGTIVALEGRQVTILFPASGENRVYSVQEAPVTRVIFNPGDVIRCVDEWEMRVEKVEEQGDLLCYHGERIDNEEPVTLKETFLDHFIKFNKPQDRLFAGQVDRFDRYTLRYQTWQHQFNRQQSHLKGLIGQRASLIPHQLYIADEVGKRFAPRVLLSDEVGLGKTIEAGMILHQQILTGRASRVLIVVPESLQHQWLVEMLRRFNLHFSIFDEDRCDEAFADSPNVFETEQLVLVSLEFITKKRRWFEQATLADWDLLVVDEAHHLTVEKDKPSTEYQRIAELSQDIAGLILLTATPDQLGHRSHFARLQLLDPDRFYDYDAFVEEESHYKEVADAANKLLQDAALDDKAKATLTELLKETDITELLSQVEQGEETAKQTLLNNLLDRHGTGRILFRNSRSGIDGYPSRILHACPVEMPKQYKTAISVMGNLGGIQSADKSALRALFPEKIFQEFEGESASWTQFDPRVAWLIDKLKELKQQKVLLICAEAQTAISLEQTLREREGIKSAVFHEGMSILERDRAAAYFADEYDSAQVLLCSEIGSEGRNFQFAHHLVLFDLPLNPDLLEQRIGRLDRIGQQQDVNIHVPYFANTAQEVLLRWYDEALDAFETTSTTGQLLYKEFSEDLLELVAAHNCDEEELDPLLEQVAKQNTVLRAKMEQGRDRLLELHSSGMGKADGIAEEIEALDDDVVLPTYMINVFDIFGVNQEDKGENTIILKPTEHMLNPSFPSLKDDGITVTFDRATSLSQEDAQFISWDHPMVEGVMDMICDDDFGCASVALLKNNKLPVGTFFVELIFVAETSAPKSLQIGRFLPPTPIRVLMDKSGNDLAQNVAFDAFNNQLSAVGRQTASKLANALQSGIHPLISKAEEQAKAQMADLQQAAQAQMETRLSDEQARLQALKAVNPNIRDEEIQVFDKQRSALSEHIGKAQVKLDAIRLIVVAH</sequence>
<dbReference type="InterPro" id="IPR040766">
    <property type="entry name" value="Tudor_2_RapA"/>
</dbReference>
<dbReference type="PANTHER" id="PTHR45766:SF6">
    <property type="entry name" value="SWI_SNF-RELATED MATRIX-ASSOCIATED ACTIN-DEPENDENT REGULATOR OF CHROMATIN SUBFAMILY A-LIKE PROTEIN 1"/>
    <property type="match status" value="1"/>
</dbReference>
<dbReference type="Pfam" id="PF18339">
    <property type="entry name" value="Tudor_1_RapA"/>
    <property type="match status" value="1"/>
</dbReference>
<dbReference type="Pfam" id="PF00271">
    <property type="entry name" value="Helicase_C"/>
    <property type="match status" value="1"/>
</dbReference>
<name>A0A8T0C2X3_9GAMM</name>
<dbReference type="Pfam" id="PF12137">
    <property type="entry name" value="RapA_C"/>
    <property type="match status" value="1"/>
</dbReference>
<evidence type="ECO:0000259" key="12">
    <source>
        <dbReference type="PROSITE" id="PS51194"/>
    </source>
</evidence>
<comment type="function">
    <text evidence="9">Transcription regulator that activates transcription by stimulating RNA polymerase (RNAP) recycling in case of stress conditions such as supercoiled DNA or high salt concentrations. Probably acts by releasing the RNAP, when it is trapped or immobilized on tightly supercoiled DNA. Does not activate transcription on linear DNA. Probably not involved in DNA repair.</text>
</comment>
<dbReference type="HAMAP" id="MF_01821">
    <property type="entry name" value="Helicase_RapA"/>
    <property type="match status" value="1"/>
</dbReference>
<dbReference type="GO" id="GO:0016817">
    <property type="term" value="F:hydrolase activity, acting on acid anhydrides"/>
    <property type="evidence" value="ECO:0007669"/>
    <property type="project" value="InterPro"/>
</dbReference>
<evidence type="ECO:0000256" key="6">
    <source>
        <dbReference type="ARBA" id="ARBA00023125"/>
    </source>
</evidence>
<keyword evidence="6 9" id="KW-0238">DNA-binding</keyword>
<dbReference type="PROSITE" id="PS51194">
    <property type="entry name" value="HELICASE_CTER"/>
    <property type="match status" value="1"/>
</dbReference>
<dbReference type="InterPro" id="IPR049730">
    <property type="entry name" value="SNF2/RAD54-like_C"/>
</dbReference>
<dbReference type="CDD" id="cd18793">
    <property type="entry name" value="SF2_C_SNF"/>
    <property type="match status" value="1"/>
</dbReference>
<dbReference type="InterPro" id="IPR014001">
    <property type="entry name" value="Helicase_ATP-bd"/>
</dbReference>
<protein>
    <recommendedName>
        <fullName evidence="9">RNA polymerase-associated protein RapA</fullName>
        <ecNumber evidence="9">3.6.4.-</ecNumber>
    </recommendedName>
    <alternativeName>
        <fullName evidence="9">ATP-dependent helicase HepA</fullName>
    </alternativeName>
</protein>
<dbReference type="EC" id="3.6.4.-" evidence="9"/>
<dbReference type="Gene3D" id="2.30.30.140">
    <property type="match status" value="1"/>
</dbReference>
<dbReference type="PROSITE" id="PS51192">
    <property type="entry name" value="HELICASE_ATP_BIND_1"/>
    <property type="match status" value="1"/>
</dbReference>
<evidence type="ECO:0000256" key="10">
    <source>
        <dbReference type="SAM" id="Coils"/>
    </source>
</evidence>
<proteinExistence type="inferred from homology"/>
<keyword evidence="3 9" id="KW-0347">Helicase</keyword>
<evidence type="ECO:0000256" key="5">
    <source>
        <dbReference type="ARBA" id="ARBA00023015"/>
    </source>
</evidence>
<dbReference type="GO" id="GO:0006355">
    <property type="term" value="P:regulation of DNA-templated transcription"/>
    <property type="evidence" value="ECO:0007669"/>
    <property type="project" value="UniProtKB-UniRule"/>
</dbReference>
<keyword evidence="10" id="KW-0175">Coiled coil</keyword>
<evidence type="ECO:0000256" key="7">
    <source>
        <dbReference type="ARBA" id="ARBA00023159"/>
    </source>
</evidence>
<keyword evidence="5 9" id="KW-0805">Transcription regulation</keyword>
<dbReference type="Pfam" id="PF00176">
    <property type="entry name" value="SNF2-rel_dom"/>
    <property type="match status" value="1"/>
</dbReference>
<comment type="subunit">
    <text evidence="9">Interacts with the RNAP. Has a higher affinity for the core RNAP than for the holoenzyme. Its ATPase activity is stimulated by binding to RNAP.</text>
</comment>
<dbReference type="NCBIfam" id="NF003426">
    <property type="entry name" value="PRK04914.1"/>
    <property type="match status" value="1"/>
</dbReference>
<gene>
    <name evidence="13" type="primary">hepA</name>
    <name evidence="9" type="synonym">rapA</name>
    <name evidence="13" type="ORF">PRUB_a3376</name>
</gene>
<dbReference type="Gene3D" id="6.10.140.1500">
    <property type="match status" value="1"/>
</dbReference>
<reference evidence="13 14" key="1">
    <citation type="journal article" date="2012" name="J. Bacteriol.">
        <title>Genome sequence of the cycloprodigiosin-producing bacterial strain Pseudoalteromonas rubra ATCC 29570(T).</title>
        <authorList>
            <person name="Xie B.B."/>
            <person name="Shu Y.L."/>
            <person name="Qin Q.L."/>
            <person name="Rong J.C."/>
            <person name="Zhang X.Y."/>
            <person name="Chen X.L."/>
            <person name="Zhou B.C."/>
            <person name="Zhang Y.Z."/>
        </authorList>
    </citation>
    <scope>NUCLEOTIDE SEQUENCE [LARGE SCALE GENOMIC DNA]</scope>
    <source>
        <strain evidence="13 14">DSM 6842</strain>
    </source>
</reference>
<evidence type="ECO:0000256" key="9">
    <source>
        <dbReference type="HAMAP-Rule" id="MF_01821"/>
    </source>
</evidence>
<dbReference type="InterPro" id="IPR000330">
    <property type="entry name" value="SNF2_N"/>
</dbReference>
<organism evidence="13 14">
    <name type="scientific">Pseudoalteromonas rubra</name>
    <dbReference type="NCBI Taxonomy" id="43658"/>
    <lineage>
        <taxon>Bacteria</taxon>
        <taxon>Pseudomonadati</taxon>
        <taxon>Pseudomonadota</taxon>
        <taxon>Gammaproteobacteria</taxon>
        <taxon>Alteromonadales</taxon>
        <taxon>Pseudoalteromonadaceae</taxon>
        <taxon>Pseudoalteromonas</taxon>
    </lineage>
</organism>
<dbReference type="EMBL" id="AHCD03000043">
    <property type="protein sequence ID" value="KAF7783572.1"/>
    <property type="molecule type" value="Genomic_DNA"/>
</dbReference>
<accession>A0A8T0C2X3</accession>
<dbReference type="Proteomes" id="UP000016480">
    <property type="component" value="Unassembled WGS sequence"/>
</dbReference>
<evidence type="ECO:0000256" key="3">
    <source>
        <dbReference type="ARBA" id="ARBA00022806"/>
    </source>
</evidence>
<dbReference type="Gene3D" id="2.30.30.930">
    <property type="match status" value="1"/>
</dbReference>
<keyword evidence="1 9" id="KW-0547">Nucleotide-binding</keyword>
<evidence type="ECO:0000256" key="2">
    <source>
        <dbReference type="ARBA" id="ARBA00022801"/>
    </source>
</evidence>
<dbReference type="CDD" id="cd18011">
    <property type="entry name" value="DEXDc_RapA"/>
    <property type="match status" value="1"/>
</dbReference>
<keyword evidence="2 9" id="KW-0378">Hydrolase</keyword>
<dbReference type="SMART" id="SM00490">
    <property type="entry name" value="HELICc"/>
    <property type="match status" value="1"/>
</dbReference>
<dbReference type="InterPro" id="IPR040765">
    <property type="entry name" value="Tudor_1_RapA"/>
</dbReference>
<feature type="short sequence motif" description="DEAH box" evidence="9">
    <location>
        <begin position="290"/>
        <end position="293"/>
    </location>
</feature>
<dbReference type="GO" id="GO:0004386">
    <property type="term" value="F:helicase activity"/>
    <property type="evidence" value="ECO:0007669"/>
    <property type="project" value="UniProtKB-UniRule"/>
</dbReference>
<evidence type="ECO:0000256" key="4">
    <source>
        <dbReference type="ARBA" id="ARBA00022840"/>
    </source>
</evidence>
<dbReference type="InterPro" id="IPR038718">
    <property type="entry name" value="SNF2-like_sf"/>
</dbReference>